<dbReference type="InterPro" id="IPR007835">
    <property type="entry name" value="MOFRL"/>
</dbReference>
<name>A0A4Q7EFA5_9CYAN</name>
<keyword evidence="4" id="KW-1185">Reference proteome</keyword>
<dbReference type="InterPro" id="IPR037035">
    <property type="entry name" value="GK-like_C_sf"/>
</dbReference>
<dbReference type="EMBL" id="QVFV01000001">
    <property type="protein sequence ID" value="RZM82231.1"/>
    <property type="molecule type" value="Genomic_DNA"/>
</dbReference>
<keyword evidence="3" id="KW-0808">Transferase</keyword>
<dbReference type="Gene3D" id="3.40.1480.10">
    <property type="entry name" value="MOFRL domain"/>
    <property type="match status" value="1"/>
</dbReference>
<evidence type="ECO:0000313" key="3">
    <source>
        <dbReference type="EMBL" id="RZM82231.1"/>
    </source>
</evidence>
<evidence type="ECO:0000259" key="2">
    <source>
        <dbReference type="Pfam" id="PF13660"/>
    </source>
</evidence>
<proteinExistence type="predicted"/>
<evidence type="ECO:0000313" key="4">
    <source>
        <dbReference type="Proteomes" id="UP000292459"/>
    </source>
</evidence>
<dbReference type="Proteomes" id="UP000292459">
    <property type="component" value="Unassembled WGS sequence"/>
</dbReference>
<dbReference type="AlphaFoldDB" id="A0A4Q7EFA5"/>
<dbReference type="PANTHER" id="PTHR12227:SF0">
    <property type="entry name" value="GLYCERATE KINASE"/>
    <property type="match status" value="1"/>
</dbReference>
<dbReference type="SUPFAM" id="SSF82544">
    <property type="entry name" value="GckA/TtuD-like"/>
    <property type="match status" value="1"/>
</dbReference>
<organism evidence="3 4">
    <name type="scientific">Leptolyngbya iicbica LK</name>
    <dbReference type="NCBI Taxonomy" id="2294035"/>
    <lineage>
        <taxon>Bacteria</taxon>
        <taxon>Bacillati</taxon>
        <taxon>Cyanobacteriota</taxon>
        <taxon>Cyanophyceae</taxon>
        <taxon>Leptolyngbyales</taxon>
        <taxon>Leptolyngbyaceae</taxon>
        <taxon>Leptolyngbya group</taxon>
        <taxon>Leptolyngbya</taxon>
        <taxon>Leptolyngbya iicbica</taxon>
    </lineage>
</organism>
<sequence>MSPTEILRQLFDTAVAAAQPECRIPAFLPPPPKGKTVVVGAGKSAAAMARAVEQAWSEPLSGVVVTRYGHGAATQRVEVLEAAHPVPDANGMAAAERILETVTPLGADDLVICLISGGGSALLTLPPVGIGLEVLADLNRQLLRSGADIGEMNAVRKNLSRSSGGRLAAAAYPAQVVSLLISDVPGDDLRAIASGPTVGDTATAQDALRILQKYDIHVPPEVLAYLQANPDPVIAPGDERLSTTTNHLIAAPQQSLEAAAQKAQALGYQPLILGSAIEGEARQVGIVHAGIVQQVVQYQQPIAPPCIILSGGETTVTVTGEAGKGGRNSEFLLSLAVALKGREKVWAIACDTDGIDGSEDNAGAVIWPTIVPQGRDRGFKAGELLAAHDSYSFFEGVEALVTTGPTLTNVNDFRAILIDA</sequence>
<dbReference type="GO" id="GO:0005737">
    <property type="term" value="C:cytoplasm"/>
    <property type="evidence" value="ECO:0007669"/>
    <property type="project" value="TreeGrafter"/>
</dbReference>
<dbReference type="FunFam" id="3.40.1480.10:FF:000002">
    <property type="entry name" value="Glycerate kinase"/>
    <property type="match status" value="1"/>
</dbReference>
<dbReference type="GO" id="GO:0008887">
    <property type="term" value="F:glycerate kinase activity"/>
    <property type="evidence" value="ECO:0007669"/>
    <property type="project" value="InterPro"/>
</dbReference>
<keyword evidence="3" id="KW-0418">Kinase</keyword>
<dbReference type="PANTHER" id="PTHR12227">
    <property type="entry name" value="GLYCERATE KINASE"/>
    <property type="match status" value="1"/>
</dbReference>
<feature type="domain" description="MOFRL-associated" evidence="2">
    <location>
        <begin position="7"/>
        <end position="227"/>
    </location>
</feature>
<dbReference type="RefSeq" id="WP_044150911.1">
    <property type="nucleotide sequence ID" value="NZ_QVFV01000001.1"/>
</dbReference>
<protein>
    <submittedName>
        <fullName evidence="3">Glycerate kinase</fullName>
    </submittedName>
</protein>
<feature type="domain" description="MOFRL" evidence="1">
    <location>
        <begin position="306"/>
        <end position="412"/>
    </location>
</feature>
<dbReference type="InterPro" id="IPR039760">
    <property type="entry name" value="MOFRL_protein"/>
</dbReference>
<reference evidence="3 4" key="1">
    <citation type="submission" date="2018-11" db="EMBL/GenBank/DDBJ databases">
        <title>Whole genome sequencing of an environmental sample.</title>
        <authorList>
            <person name="Sarangi A.N."/>
            <person name="Singh D."/>
            <person name="Tripathy S."/>
        </authorList>
    </citation>
    <scope>NUCLEOTIDE SEQUENCE [LARGE SCALE GENOMIC DNA]</scope>
    <source>
        <strain evidence="3 4">Lakshadweep</strain>
    </source>
</reference>
<dbReference type="OrthoDB" id="9766552at2"/>
<dbReference type="InterPro" id="IPR025286">
    <property type="entry name" value="MOFRL_assoc_dom"/>
</dbReference>
<evidence type="ECO:0000259" key="1">
    <source>
        <dbReference type="Pfam" id="PF05161"/>
    </source>
</evidence>
<dbReference type="Pfam" id="PF05161">
    <property type="entry name" value="MOFRL"/>
    <property type="match status" value="1"/>
</dbReference>
<dbReference type="Pfam" id="PF13660">
    <property type="entry name" value="DUF4147"/>
    <property type="match status" value="1"/>
</dbReference>
<dbReference type="Gene3D" id="3.40.50.10180">
    <property type="entry name" value="Glycerate kinase, MOFRL-like N-terminal domain"/>
    <property type="match status" value="1"/>
</dbReference>
<accession>A0A4Q7EFA5</accession>
<dbReference type="InterPro" id="IPR038614">
    <property type="entry name" value="GK_N_sf"/>
</dbReference>
<gene>
    <name evidence="3" type="ORF">DYY88_02970</name>
</gene>
<comment type="caution">
    <text evidence="3">The sequence shown here is derived from an EMBL/GenBank/DDBJ whole genome shotgun (WGS) entry which is preliminary data.</text>
</comment>